<dbReference type="Pfam" id="PF14897">
    <property type="entry name" value="EpsG"/>
    <property type="match status" value="1"/>
</dbReference>
<organism evidence="2 3">
    <name type="scientific">Segatella copri</name>
    <dbReference type="NCBI Taxonomy" id="165179"/>
    <lineage>
        <taxon>Bacteria</taxon>
        <taxon>Pseudomonadati</taxon>
        <taxon>Bacteroidota</taxon>
        <taxon>Bacteroidia</taxon>
        <taxon>Bacteroidales</taxon>
        <taxon>Prevotellaceae</taxon>
        <taxon>Segatella</taxon>
    </lineage>
</organism>
<comment type="caution">
    <text evidence="2">The sequence shown here is derived from an EMBL/GenBank/DDBJ whole genome shotgun (WGS) entry which is preliminary data.</text>
</comment>
<keyword evidence="1" id="KW-0812">Transmembrane</keyword>
<feature type="transmembrane region" description="Helical" evidence="1">
    <location>
        <begin position="131"/>
        <end position="148"/>
    </location>
</feature>
<evidence type="ECO:0000256" key="1">
    <source>
        <dbReference type="SAM" id="Phobius"/>
    </source>
</evidence>
<dbReference type="AlphaFoldDB" id="A0AA91A0S0"/>
<feature type="transmembrane region" description="Helical" evidence="1">
    <location>
        <begin position="78"/>
        <end position="100"/>
    </location>
</feature>
<dbReference type="InterPro" id="IPR049458">
    <property type="entry name" value="EpsG-like"/>
</dbReference>
<reference evidence="3" key="1">
    <citation type="submission" date="2019-09" db="EMBL/GenBank/DDBJ databases">
        <title>Distinct polysaccharide growth profiles of human intestinal Prevotella copri isolates.</title>
        <authorList>
            <person name="Fehlner-Peach H."/>
            <person name="Magnabosco C."/>
            <person name="Raghavan V."/>
            <person name="Scher J.U."/>
            <person name="Tett A."/>
            <person name="Cox L.M."/>
            <person name="Gottsegen C."/>
            <person name="Watters A."/>
            <person name="Wiltshire- Gordon J.D."/>
            <person name="Segata N."/>
            <person name="Bonneau R."/>
            <person name="Littman D.R."/>
        </authorList>
    </citation>
    <scope>NUCLEOTIDE SEQUENCE [LARGE SCALE GENOMIC DNA]</scope>
    <source>
        <strain evidence="3">iA624</strain>
    </source>
</reference>
<dbReference type="RefSeq" id="WP_153096344.1">
    <property type="nucleotide sequence ID" value="NZ_VZBP01000047.1"/>
</dbReference>
<dbReference type="Proteomes" id="UP000405805">
    <property type="component" value="Unassembled WGS sequence"/>
</dbReference>
<evidence type="ECO:0000313" key="3">
    <source>
        <dbReference type="Proteomes" id="UP000405805"/>
    </source>
</evidence>
<sequence length="186" mass="21784">MYSLIITLIVLFFAFFNSRNRFVSLLMGIFLFVLYSFEYTKNGYGDYHVYEGIYKGISKGELWALLDYEPIFVFTLKLFAKIGLSFVEIKILLGFFYVFVIYKTISLYTKNVALPLALFFIFPAIFDAELIRFSLAFSFVIFGMKFIIRGKKWKDYICFGLCVIIGTCCHVSVVFYFVFFLLLIKN</sequence>
<keyword evidence="1" id="KW-0472">Membrane</keyword>
<evidence type="ECO:0000313" key="2">
    <source>
        <dbReference type="EMBL" id="MQO08735.1"/>
    </source>
</evidence>
<evidence type="ECO:0008006" key="4">
    <source>
        <dbReference type="Google" id="ProtNLM"/>
    </source>
</evidence>
<name>A0AA91A0S0_9BACT</name>
<feature type="transmembrane region" description="Helical" evidence="1">
    <location>
        <begin position="107"/>
        <end position="125"/>
    </location>
</feature>
<proteinExistence type="predicted"/>
<keyword evidence="1" id="KW-1133">Transmembrane helix</keyword>
<feature type="transmembrane region" description="Helical" evidence="1">
    <location>
        <begin position="160"/>
        <end position="184"/>
    </location>
</feature>
<gene>
    <name evidence="2" type="ORF">F7D57_03140</name>
</gene>
<accession>A0AA91A0S0</accession>
<protein>
    <recommendedName>
        <fullName evidence="4">EpsG family protein</fullName>
    </recommendedName>
</protein>
<dbReference type="EMBL" id="VZBP01000047">
    <property type="protein sequence ID" value="MQO08735.1"/>
    <property type="molecule type" value="Genomic_DNA"/>
</dbReference>